<dbReference type="KEGG" id="adl:AURDEDRAFT_131324"/>
<dbReference type="EMBL" id="JH687996">
    <property type="protein sequence ID" value="EJD34126.1"/>
    <property type="molecule type" value="Genomic_DNA"/>
</dbReference>
<dbReference type="OrthoDB" id="3266461at2759"/>
<feature type="compositionally biased region" description="Basic residues" evidence="1">
    <location>
        <begin position="254"/>
        <end position="267"/>
    </location>
</feature>
<organism evidence="2 3">
    <name type="scientific">Auricularia subglabra (strain TFB-10046 / SS5)</name>
    <name type="common">White-rot fungus</name>
    <name type="synonym">Auricularia delicata (strain TFB10046)</name>
    <dbReference type="NCBI Taxonomy" id="717982"/>
    <lineage>
        <taxon>Eukaryota</taxon>
        <taxon>Fungi</taxon>
        <taxon>Dikarya</taxon>
        <taxon>Basidiomycota</taxon>
        <taxon>Agaricomycotina</taxon>
        <taxon>Agaricomycetes</taxon>
        <taxon>Auriculariales</taxon>
        <taxon>Auriculariaceae</taxon>
        <taxon>Auricularia</taxon>
    </lineage>
</organism>
<feature type="compositionally biased region" description="Pro residues" evidence="1">
    <location>
        <begin position="160"/>
        <end position="169"/>
    </location>
</feature>
<sequence length="728" mass="79985">MPLPPPAQCPPPASVLLSATLAIDESAIDASDAEYAAAFASATSLASDFPASEHFTEHSHHIANVDVRHVICARALTRNPDFDPDPLVDIPLRHAIEVVRRSRRLAHLPPELPEPVIGVKRKLPFDDVDDPPPPPLSPKPTKRPRLLSELDQPAAAPRRPSTPRPPSFAPPSFKFRTFVLAPPPAPSTSAATSRLIARTSPTSPLSTGPPAVLQSAPSPAADAAGTSPAPAAAGGPALRLPLPASVAPAPPPVTRRKSRSKRAKHAPAYKPLPSTPPPLIEYDYTILDFDKADITCSPSPRRSLPPPSPPPGPVPARPVAAQRPTHHRPDYYLQRAQDYRALLPLEQVRPAMALDSNDQPVLAVERLNRTVPGWRGAAPRPTIARVRAAWATPQLKDILQCLHIVPYLGRNTAISDMNGRTVFYRSTPFREHPGQDVVEQFAADSYRFAAASPITPGDRRHNARGQHYACILGVHRQYAKEAYYTRFHRRYLDNVAWYFREDGPASRLTKYLTTLIDTRFPAIAARMRANHAWHYQHTLASGTPLVPQFGLFWNFCINLPSPESGVPRVFCTPHSDAMNCAVLLCAVFVFWSKDWLAEEEWSWLVIWELGIVVECPRGCFLLYPSALFFHFNARIVKCPKGQKPTPTNSEELPKTDGFPLGARGSGVWFTQASMHSHTSERDGRGRLPDYEALARSCFPDMAPVVLSSSPTLDHLVDAFASAPFLSEL</sequence>
<reference evidence="3" key="1">
    <citation type="journal article" date="2012" name="Science">
        <title>The Paleozoic origin of enzymatic lignin decomposition reconstructed from 31 fungal genomes.</title>
        <authorList>
            <person name="Floudas D."/>
            <person name="Binder M."/>
            <person name="Riley R."/>
            <person name="Barry K."/>
            <person name="Blanchette R.A."/>
            <person name="Henrissat B."/>
            <person name="Martinez A.T."/>
            <person name="Otillar R."/>
            <person name="Spatafora J.W."/>
            <person name="Yadav J.S."/>
            <person name="Aerts A."/>
            <person name="Benoit I."/>
            <person name="Boyd A."/>
            <person name="Carlson A."/>
            <person name="Copeland A."/>
            <person name="Coutinho P.M."/>
            <person name="de Vries R.P."/>
            <person name="Ferreira P."/>
            <person name="Findley K."/>
            <person name="Foster B."/>
            <person name="Gaskell J."/>
            <person name="Glotzer D."/>
            <person name="Gorecki P."/>
            <person name="Heitman J."/>
            <person name="Hesse C."/>
            <person name="Hori C."/>
            <person name="Igarashi K."/>
            <person name="Jurgens J.A."/>
            <person name="Kallen N."/>
            <person name="Kersten P."/>
            <person name="Kohler A."/>
            <person name="Kuees U."/>
            <person name="Kumar T.K.A."/>
            <person name="Kuo A."/>
            <person name="LaButti K."/>
            <person name="Larrondo L.F."/>
            <person name="Lindquist E."/>
            <person name="Ling A."/>
            <person name="Lombard V."/>
            <person name="Lucas S."/>
            <person name="Lundell T."/>
            <person name="Martin R."/>
            <person name="McLaughlin D.J."/>
            <person name="Morgenstern I."/>
            <person name="Morin E."/>
            <person name="Murat C."/>
            <person name="Nagy L.G."/>
            <person name="Nolan M."/>
            <person name="Ohm R.A."/>
            <person name="Patyshakuliyeva A."/>
            <person name="Rokas A."/>
            <person name="Ruiz-Duenas F.J."/>
            <person name="Sabat G."/>
            <person name="Salamov A."/>
            <person name="Samejima M."/>
            <person name="Schmutz J."/>
            <person name="Slot J.C."/>
            <person name="St John F."/>
            <person name="Stenlid J."/>
            <person name="Sun H."/>
            <person name="Sun S."/>
            <person name="Syed K."/>
            <person name="Tsang A."/>
            <person name="Wiebenga A."/>
            <person name="Young D."/>
            <person name="Pisabarro A."/>
            <person name="Eastwood D.C."/>
            <person name="Martin F."/>
            <person name="Cullen D."/>
            <person name="Grigoriev I.V."/>
            <person name="Hibbett D.S."/>
        </authorList>
    </citation>
    <scope>NUCLEOTIDE SEQUENCE [LARGE SCALE GENOMIC DNA]</scope>
    <source>
        <strain evidence="3">TFB10046</strain>
    </source>
</reference>
<dbReference type="InParanoid" id="J0WNZ9"/>
<gene>
    <name evidence="2" type="ORF">AURDEDRAFT_131324</name>
</gene>
<evidence type="ECO:0000256" key="1">
    <source>
        <dbReference type="SAM" id="MobiDB-lite"/>
    </source>
</evidence>
<evidence type="ECO:0000313" key="3">
    <source>
        <dbReference type="Proteomes" id="UP000006514"/>
    </source>
</evidence>
<dbReference type="AlphaFoldDB" id="J0WNZ9"/>
<evidence type="ECO:0000313" key="2">
    <source>
        <dbReference type="EMBL" id="EJD34126.1"/>
    </source>
</evidence>
<proteinExistence type="predicted"/>
<feature type="region of interest" description="Disordered" evidence="1">
    <location>
        <begin position="295"/>
        <end position="325"/>
    </location>
</feature>
<name>J0WNZ9_AURST</name>
<feature type="region of interest" description="Disordered" evidence="1">
    <location>
        <begin position="122"/>
        <end position="274"/>
    </location>
</feature>
<protein>
    <submittedName>
        <fullName evidence="2">Uncharacterized protein</fullName>
    </submittedName>
</protein>
<feature type="compositionally biased region" description="Pro residues" evidence="1">
    <location>
        <begin position="303"/>
        <end position="316"/>
    </location>
</feature>
<feature type="compositionally biased region" description="Low complexity" evidence="1">
    <location>
        <begin position="187"/>
        <end position="247"/>
    </location>
</feature>
<dbReference type="Proteomes" id="UP000006514">
    <property type="component" value="Unassembled WGS sequence"/>
</dbReference>
<keyword evidence="3" id="KW-1185">Reference proteome</keyword>
<dbReference type="eggNOG" id="ENOG502SN7X">
    <property type="taxonomic scope" value="Eukaryota"/>
</dbReference>
<accession>J0WNZ9</accession>